<gene>
    <name evidence="1" type="ORF">COLO4_14915</name>
</gene>
<dbReference type="PANTHER" id="PTHR36617">
    <property type="entry name" value="PROTEIN, PUTATIVE-RELATED"/>
    <property type="match status" value="1"/>
</dbReference>
<dbReference type="GO" id="GO:0016301">
    <property type="term" value="F:kinase activity"/>
    <property type="evidence" value="ECO:0007669"/>
    <property type="project" value="UniProtKB-KW"/>
</dbReference>
<accession>A0A1R3JQJ4</accession>
<sequence>MNINRRRCSMVWWKIVELLYLDNGAPNVLEEGLRMEVGDGHLITFWDEVWLGDLVLKESFPRLHALAVNKKGKQWENLMKMLEGVTLSKEYKDKLIWKHNTSG</sequence>
<name>A0A1R3JQJ4_9ROSI</name>
<keyword evidence="2" id="KW-1185">Reference proteome</keyword>
<organism evidence="1 2">
    <name type="scientific">Corchorus olitorius</name>
    <dbReference type="NCBI Taxonomy" id="93759"/>
    <lineage>
        <taxon>Eukaryota</taxon>
        <taxon>Viridiplantae</taxon>
        <taxon>Streptophyta</taxon>
        <taxon>Embryophyta</taxon>
        <taxon>Tracheophyta</taxon>
        <taxon>Spermatophyta</taxon>
        <taxon>Magnoliopsida</taxon>
        <taxon>eudicotyledons</taxon>
        <taxon>Gunneridae</taxon>
        <taxon>Pentapetalae</taxon>
        <taxon>rosids</taxon>
        <taxon>malvids</taxon>
        <taxon>Malvales</taxon>
        <taxon>Malvaceae</taxon>
        <taxon>Grewioideae</taxon>
        <taxon>Apeibeae</taxon>
        <taxon>Corchorus</taxon>
    </lineage>
</organism>
<dbReference type="PANTHER" id="PTHR36617:SF5">
    <property type="entry name" value="OS05G0421675 PROTEIN"/>
    <property type="match status" value="1"/>
</dbReference>
<dbReference type="EMBL" id="AWUE01015514">
    <property type="protein sequence ID" value="OMO97021.1"/>
    <property type="molecule type" value="Genomic_DNA"/>
</dbReference>
<comment type="caution">
    <text evidence="1">The sequence shown here is derived from an EMBL/GenBank/DDBJ whole genome shotgun (WGS) entry which is preliminary data.</text>
</comment>
<dbReference type="Proteomes" id="UP000187203">
    <property type="component" value="Unassembled WGS sequence"/>
</dbReference>
<keyword evidence="1" id="KW-0675">Receptor</keyword>
<proteinExistence type="predicted"/>
<dbReference type="OrthoDB" id="1736747at2759"/>
<evidence type="ECO:0000313" key="2">
    <source>
        <dbReference type="Proteomes" id="UP000187203"/>
    </source>
</evidence>
<dbReference type="AlphaFoldDB" id="A0A1R3JQJ4"/>
<evidence type="ECO:0000313" key="1">
    <source>
        <dbReference type="EMBL" id="OMO97021.1"/>
    </source>
</evidence>
<reference evidence="2" key="1">
    <citation type="submission" date="2013-09" db="EMBL/GenBank/DDBJ databases">
        <title>Corchorus olitorius genome sequencing.</title>
        <authorList>
            <person name="Alam M."/>
            <person name="Haque M.S."/>
            <person name="Islam M.S."/>
            <person name="Emdad E.M."/>
            <person name="Islam M.M."/>
            <person name="Ahmed B."/>
            <person name="Halim A."/>
            <person name="Hossen Q.M.M."/>
            <person name="Hossain M.Z."/>
            <person name="Ahmed R."/>
            <person name="Khan M.M."/>
            <person name="Islam R."/>
            <person name="Rashid M.M."/>
            <person name="Khan S.A."/>
            <person name="Rahman M.S."/>
            <person name="Alam M."/>
            <person name="Yahiya A.S."/>
            <person name="Khan M.S."/>
            <person name="Azam M.S."/>
            <person name="Haque T."/>
            <person name="Lashkar M.Z.H."/>
            <person name="Akhand A.I."/>
            <person name="Morshed G."/>
            <person name="Roy S."/>
            <person name="Uddin K.S."/>
            <person name="Rabeya T."/>
            <person name="Hossain A.S."/>
            <person name="Chowdhury A."/>
            <person name="Snigdha A.R."/>
            <person name="Mortoza M.S."/>
            <person name="Matin S.A."/>
            <person name="Hoque S.M.E."/>
            <person name="Islam M.K."/>
            <person name="Roy D.K."/>
            <person name="Haider R."/>
            <person name="Moosa M.M."/>
            <person name="Elias S.M."/>
            <person name="Hasan A.M."/>
            <person name="Jahan S."/>
            <person name="Shafiuddin M."/>
            <person name="Mahmood N."/>
            <person name="Shommy N.S."/>
        </authorList>
    </citation>
    <scope>NUCLEOTIDE SEQUENCE [LARGE SCALE GENOMIC DNA]</scope>
    <source>
        <strain evidence="2">cv. O-4</strain>
    </source>
</reference>
<protein>
    <submittedName>
        <fullName evidence="1">Cysteine-rich receptor-like protein kinase</fullName>
    </submittedName>
</protein>
<keyword evidence="1" id="KW-0808">Transferase</keyword>
<keyword evidence="1" id="KW-0418">Kinase</keyword>